<organism evidence="8 9">
    <name type="scientific">Anaerococcus tetradius</name>
    <dbReference type="NCBI Taxonomy" id="33036"/>
    <lineage>
        <taxon>Bacteria</taxon>
        <taxon>Bacillati</taxon>
        <taxon>Bacillota</taxon>
        <taxon>Tissierellia</taxon>
        <taxon>Tissierellales</taxon>
        <taxon>Peptoniphilaceae</taxon>
        <taxon>Anaerococcus</taxon>
    </lineage>
</organism>
<evidence type="ECO:0000256" key="4">
    <source>
        <dbReference type="ARBA" id="ARBA00023235"/>
    </source>
</evidence>
<sequence length="298" mass="33652">MYSGILNVDKEKGISSARVVSLVRKALGQKKVGHTGTLDLEASGVLPIVVGKATRLSDYMMGKDKTYECLMVFGKKTDTLDGAGKVIKESSTTCSREELENILSKYMGEIVQIPPMYSALKVDGKKLYDLARSGIEIERKKRKVNIYDIEILDFAFPQARILVKCSKGTYIRTLIDDIGEELETLAFVKELRRIRVGEFDVDKAIKSSEILEIDKEELLARLENMDIALNKYPSIDLARNLFDKLINGMIIKINKPLANELRVYIAGEFIGLGKSFEESGEYFLKMEKVLYDRENKNL</sequence>
<comment type="function">
    <text evidence="5">Responsible for synthesis of pseudouridine from uracil-55 in the psi GC loop of transfer RNAs.</text>
</comment>
<dbReference type="InterPro" id="IPR032819">
    <property type="entry name" value="TruB_C"/>
</dbReference>
<feature type="active site" description="Nucleophile" evidence="5">
    <location>
        <position position="39"/>
    </location>
</feature>
<evidence type="ECO:0000259" key="7">
    <source>
        <dbReference type="Pfam" id="PF16198"/>
    </source>
</evidence>
<evidence type="ECO:0000313" key="8">
    <source>
        <dbReference type="EMBL" id="KWZ76425.1"/>
    </source>
</evidence>
<keyword evidence="3 5" id="KW-0819">tRNA processing</keyword>
<dbReference type="GO" id="GO:0031119">
    <property type="term" value="P:tRNA pseudouridine synthesis"/>
    <property type="evidence" value="ECO:0007669"/>
    <property type="project" value="UniProtKB-UniRule"/>
</dbReference>
<comment type="similarity">
    <text evidence="2 5">Belongs to the pseudouridine synthase TruB family. Type 1 subfamily.</text>
</comment>
<evidence type="ECO:0000313" key="9">
    <source>
        <dbReference type="Proteomes" id="UP000070383"/>
    </source>
</evidence>
<dbReference type="PANTHER" id="PTHR13767">
    <property type="entry name" value="TRNA-PSEUDOURIDINE SYNTHASE"/>
    <property type="match status" value="1"/>
</dbReference>
<evidence type="ECO:0000256" key="3">
    <source>
        <dbReference type="ARBA" id="ARBA00022694"/>
    </source>
</evidence>
<dbReference type="GO" id="GO:0003723">
    <property type="term" value="F:RNA binding"/>
    <property type="evidence" value="ECO:0007669"/>
    <property type="project" value="InterPro"/>
</dbReference>
<dbReference type="CDD" id="cd02573">
    <property type="entry name" value="PseudoU_synth_EcTruB"/>
    <property type="match status" value="1"/>
</dbReference>
<dbReference type="Pfam" id="PF01509">
    <property type="entry name" value="TruB_N"/>
    <property type="match status" value="1"/>
</dbReference>
<evidence type="ECO:0000256" key="1">
    <source>
        <dbReference type="ARBA" id="ARBA00000385"/>
    </source>
</evidence>
<feature type="domain" description="tRNA pseudouridylate synthase B C-terminal" evidence="7">
    <location>
        <begin position="172"/>
        <end position="229"/>
    </location>
</feature>
<dbReference type="OrthoDB" id="9802309at2"/>
<protein>
    <recommendedName>
        <fullName evidence="5">tRNA pseudouridine synthase B</fullName>
        <ecNumber evidence="5">5.4.99.25</ecNumber>
    </recommendedName>
    <alternativeName>
        <fullName evidence="5">tRNA pseudouridine(55) synthase</fullName>
        <shortName evidence="5">Psi55 synthase</shortName>
    </alternativeName>
    <alternativeName>
        <fullName evidence="5">tRNA pseudouridylate synthase</fullName>
    </alternativeName>
    <alternativeName>
        <fullName evidence="5">tRNA-uridine isomerase</fullName>
    </alternativeName>
</protein>
<dbReference type="STRING" id="33036.HMPREF3200_01829"/>
<dbReference type="AlphaFoldDB" id="A0A133KAB5"/>
<comment type="caution">
    <text evidence="8">The sequence shown here is derived from an EMBL/GenBank/DDBJ whole genome shotgun (WGS) entry which is preliminary data.</text>
</comment>
<dbReference type="PANTHER" id="PTHR13767:SF2">
    <property type="entry name" value="PSEUDOURIDYLATE SYNTHASE TRUB1"/>
    <property type="match status" value="1"/>
</dbReference>
<evidence type="ECO:0000256" key="5">
    <source>
        <dbReference type="HAMAP-Rule" id="MF_01080"/>
    </source>
</evidence>
<proteinExistence type="inferred from homology"/>
<dbReference type="InterPro" id="IPR014780">
    <property type="entry name" value="tRNA_psdUridine_synth_TruB"/>
</dbReference>
<dbReference type="EMBL" id="LRPM01000086">
    <property type="protein sequence ID" value="KWZ76425.1"/>
    <property type="molecule type" value="Genomic_DNA"/>
</dbReference>
<evidence type="ECO:0000259" key="6">
    <source>
        <dbReference type="Pfam" id="PF01509"/>
    </source>
</evidence>
<gene>
    <name evidence="5" type="primary">truB</name>
    <name evidence="8" type="ORF">HMPREF3200_01829</name>
</gene>
<dbReference type="InterPro" id="IPR002501">
    <property type="entry name" value="PsdUridine_synth_N"/>
</dbReference>
<dbReference type="GO" id="GO:0160148">
    <property type="term" value="F:tRNA pseudouridine(55) synthase activity"/>
    <property type="evidence" value="ECO:0007669"/>
    <property type="project" value="UniProtKB-EC"/>
</dbReference>
<feature type="domain" description="Pseudouridine synthase II N-terminal" evidence="6">
    <location>
        <begin position="24"/>
        <end position="171"/>
    </location>
</feature>
<accession>A0A133KAB5</accession>
<comment type="catalytic activity">
    <reaction evidence="1 5">
        <text>uridine(55) in tRNA = pseudouridine(55) in tRNA</text>
        <dbReference type="Rhea" id="RHEA:42532"/>
        <dbReference type="Rhea" id="RHEA-COMP:10101"/>
        <dbReference type="Rhea" id="RHEA-COMP:10102"/>
        <dbReference type="ChEBI" id="CHEBI:65314"/>
        <dbReference type="ChEBI" id="CHEBI:65315"/>
        <dbReference type="EC" id="5.4.99.25"/>
    </reaction>
</comment>
<dbReference type="NCBIfam" id="TIGR00431">
    <property type="entry name" value="TruB"/>
    <property type="match status" value="1"/>
</dbReference>
<name>A0A133KAB5_9FIRM</name>
<reference evidence="9" key="1">
    <citation type="submission" date="2016-01" db="EMBL/GenBank/DDBJ databases">
        <authorList>
            <person name="Mitreva M."/>
            <person name="Pepin K.H."/>
            <person name="Mihindukulasuriya K.A."/>
            <person name="Fulton R."/>
            <person name="Fronick C."/>
            <person name="O'Laughlin M."/>
            <person name="Miner T."/>
            <person name="Herter B."/>
            <person name="Rosa B.A."/>
            <person name="Cordes M."/>
            <person name="Tomlinson C."/>
            <person name="Wollam A."/>
            <person name="Palsikar V.B."/>
            <person name="Mardis E.R."/>
            <person name="Wilson R.K."/>
        </authorList>
    </citation>
    <scope>NUCLEOTIDE SEQUENCE [LARGE SCALE GENOMIC DNA]</scope>
    <source>
        <strain evidence="9">MJR8151</strain>
    </source>
</reference>
<dbReference type="InterPro" id="IPR020103">
    <property type="entry name" value="PsdUridine_synth_cat_dom_sf"/>
</dbReference>
<dbReference type="PATRIC" id="fig|33036.3.peg.1807"/>
<evidence type="ECO:0000256" key="2">
    <source>
        <dbReference type="ARBA" id="ARBA00005642"/>
    </source>
</evidence>
<dbReference type="GO" id="GO:1990481">
    <property type="term" value="P:mRNA pseudouridine synthesis"/>
    <property type="evidence" value="ECO:0007669"/>
    <property type="project" value="TreeGrafter"/>
</dbReference>
<dbReference type="Pfam" id="PF16198">
    <property type="entry name" value="TruB_C_2"/>
    <property type="match status" value="1"/>
</dbReference>
<dbReference type="Proteomes" id="UP000070383">
    <property type="component" value="Unassembled WGS sequence"/>
</dbReference>
<dbReference type="Gene3D" id="3.30.2350.10">
    <property type="entry name" value="Pseudouridine synthase"/>
    <property type="match status" value="1"/>
</dbReference>
<dbReference type="EC" id="5.4.99.25" evidence="5"/>
<keyword evidence="4 5" id="KW-0413">Isomerase</keyword>
<dbReference type="SUPFAM" id="SSF55120">
    <property type="entry name" value="Pseudouridine synthase"/>
    <property type="match status" value="1"/>
</dbReference>
<dbReference type="HAMAP" id="MF_01080">
    <property type="entry name" value="TruB_bact"/>
    <property type="match status" value="1"/>
</dbReference>
<keyword evidence="9" id="KW-1185">Reference proteome</keyword>
<dbReference type="RefSeq" id="WP_060929898.1">
    <property type="nucleotide sequence ID" value="NZ_KQ955298.1"/>
</dbReference>